<dbReference type="Proteomes" id="UP001151699">
    <property type="component" value="Chromosome X"/>
</dbReference>
<evidence type="ECO:0000256" key="8">
    <source>
        <dbReference type="ARBA" id="ARBA00023034"/>
    </source>
</evidence>
<keyword evidence="12" id="KW-1185">Reference proteome</keyword>
<evidence type="ECO:0000313" key="12">
    <source>
        <dbReference type="Proteomes" id="UP001151699"/>
    </source>
</evidence>
<accession>A0A9Q0MZ95</accession>
<evidence type="ECO:0000313" key="11">
    <source>
        <dbReference type="EMBL" id="KAJ6639924.1"/>
    </source>
</evidence>
<comment type="caution">
    <text evidence="11">The sequence shown here is derived from an EMBL/GenBank/DDBJ whole genome shotgun (WGS) entry which is preliminary data.</text>
</comment>
<keyword evidence="7 10" id="KW-0931">ER-Golgi transport</keyword>
<dbReference type="GO" id="GO:1990071">
    <property type="term" value="C:TRAPPII protein complex"/>
    <property type="evidence" value="ECO:0007669"/>
    <property type="project" value="TreeGrafter"/>
</dbReference>
<dbReference type="PANTHER" id="PTHR20902">
    <property type="entry name" value="41-2 PROTEIN ANTIGEN-RELATED"/>
    <property type="match status" value="1"/>
</dbReference>
<dbReference type="PANTHER" id="PTHR20902:SF0">
    <property type="entry name" value="TRAFFICKING PROTEIN PARTICLE COMPLEX SUBUNIT 5"/>
    <property type="match status" value="1"/>
</dbReference>
<evidence type="ECO:0000256" key="4">
    <source>
        <dbReference type="ARBA" id="ARBA00006218"/>
    </source>
</evidence>
<organism evidence="11 12">
    <name type="scientific">Pseudolycoriella hygida</name>
    <dbReference type="NCBI Taxonomy" id="35572"/>
    <lineage>
        <taxon>Eukaryota</taxon>
        <taxon>Metazoa</taxon>
        <taxon>Ecdysozoa</taxon>
        <taxon>Arthropoda</taxon>
        <taxon>Hexapoda</taxon>
        <taxon>Insecta</taxon>
        <taxon>Pterygota</taxon>
        <taxon>Neoptera</taxon>
        <taxon>Endopterygota</taxon>
        <taxon>Diptera</taxon>
        <taxon>Nematocera</taxon>
        <taxon>Sciaroidea</taxon>
        <taxon>Sciaridae</taxon>
        <taxon>Pseudolycoriella</taxon>
    </lineage>
</organism>
<evidence type="ECO:0000256" key="3">
    <source>
        <dbReference type="ARBA" id="ARBA00004240"/>
    </source>
</evidence>
<dbReference type="AlphaFoldDB" id="A0A9Q0MZ95"/>
<reference evidence="11" key="1">
    <citation type="submission" date="2022-07" db="EMBL/GenBank/DDBJ databases">
        <authorList>
            <person name="Trinca V."/>
            <person name="Uliana J.V.C."/>
            <person name="Torres T.T."/>
            <person name="Ward R.J."/>
            <person name="Monesi N."/>
        </authorList>
    </citation>
    <scope>NUCLEOTIDE SEQUENCE</scope>
    <source>
        <strain evidence="11">HSMRA1968</strain>
        <tissue evidence="11">Whole embryos</tissue>
    </source>
</reference>
<protein>
    <recommendedName>
        <fullName evidence="9 10">Trafficking protein particle complex subunit 5</fullName>
    </recommendedName>
</protein>
<dbReference type="GO" id="GO:1990070">
    <property type="term" value="C:TRAPPI protein complex"/>
    <property type="evidence" value="ECO:0007669"/>
    <property type="project" value="TreeGrafter"/>
</dbReference>
<evidence type="ECO:0000256" key="2">
    <source>
        <dbReference type="ARBA" id="ARBA00004222"/>
    </source>
</evidence>
<comment type="subunit">
    <text evidence="10">Part of the multisubunit TRAPP (transport protein particle) complex.</text>
</comment>
<sequence>MSSQRARTSILDKPLSRGKGEVSLSCFALLFSEVVQYSQSRVYTVPELQNRLHELGMDVGSRLIDLYFVREQNSKRETKLINMLLFVKTTLWKCLFGKEAEKLEHANDDDRTYYIIEKEPLVNKFISVPKDKGSLNCATFTAGLVEAVLTNCGFPCKVTAHWHKGTTYMVKFDDFVTNRDKQLGEK</sequence>
<evidence type="ECO:0000256" key="6">
    <source>
        <dbReference type="ARBA" id="ARBA00022824"/>
    </source>
</evidence>
<dbReference type="PIRSF" id="PIRSF017479">
    <property type="entry name" value="TRAPP_I_complex_Trs31"/>
    <property type="match status" value="1"/>
</dbReference>
<dbReference type="CDD" id="cd14943">
    <property type="entry name" value="TRAPPC5_Trs31"/>
    <property type="match status" value="1"/>
</dbReference>
<keyword evidence="8 10" id="KW-0333">Golgi apparatus</keyword>
<evidence type="ECO:0000256" key="10">
    <source>
        <dbReference type="PIRNR" id="PIRNR017479"/>
    </source>
</evidence>
<dbReference type="InterPro" id="IPR016696">
    <property type="entry name" value="TRAPP-I_su5"/>
</dbReference>
<dbReference type="InterPro" id="IPR007194">
    <property type="entry name" value="TRAPP_component"/>
</dbReference>
<gene>
    <name evidence="11" type="primary">TRAPPC5</name>
    <name evidence="11" type="ORF">Bhyg_12671</name>
</gene>
<evidence type="ECO:0000256" key="5">
    <source>
        <dbReference type="ARBA" id="ARBA00022448"/>
    </source>
</evidence>
<dbReference type="FunFam" id="3.30.1380.20:FF:000005">
    <property type="entry name" value="Trafficking protein particle complex subunit 5"/>
    <property type="match status" value="1"/>
</dbReference>
<dbReference type="GO" id="GO:0005783">
    <property type="term" value="C:endoplasmic reticulum"/>
    <property type="evidence" value="ECO:0007669"/>
    <property type="project" value="UniProtKB-SubCell"/>
</dbReference>
<comment type="function">
    <text evidence="1 10">May play a role in vesicular transport from endoplasmic reticulum to Golgi.</text>
</comment>
<comment type="subcellular location">
    <subcellularLocation>
        <location evidence="3">Endoplasmic reticulum</location>
    </subcellularLocation>
    <subcellularLocation>
        <location evidence="2 10">Golgi apparatus</location>
        <location evidence="2 10">cis-Golgi network</location>
    </subcellularLocation>
</comment>
<dbReference type="InterPro" id="IPR024096">
    <property type="entry name" value="NO_sig/Golgi_transp_ligand-bd"/>
</dbReference>
<keyword evidence="5 10" id="KW-0813">Transport</keyword>
<dbReference type="GO" id="GO:1990072">
    <property type="term" value="C:TRAPPIII protein complex"/>
    <property type="evidence" value="ECO:0007669"/>
    <property type="project" value="TreeGrafter"/>
</dbReference>
<dbReference type="OrthoDB" id="10254842at2759"/>
<dbReference type="Gene3D" id="3.30.1380.20">
    <property type="entry name" value="Trafficking protein particle complex subunit 3"/>
    <property type="match status" value="1"/>
</dbReference>
<evidence type="ECO:0000256" key="7">
    <source>
        <dbReference type="ARBA" id="ARBA00022892"/>
    </source>
</evidence>
<proteinExistence type="inferred from homology"/>
<dbReference type="Pfam" id="PF04051">
    <property type="entry name" value="TRAPP"/>
    <property type="match status" value="1"/>
</dbReference>
<name>A0A9Q0MZ95_9DIPT</name>
<evidence type="ECO:0000256" key="1">
    <source>
        <dbReference type="ARBA" id="ARBA00002910"/>
    </source>
</evidence>
<keyword evidence="6 10" id="KW-0256">Endoplasmic reticulum</keyword>
<comment type="similarity">
    <text evidence="4 10">Belongs to the TRAPP small subunits family. BET3 subfamily.</text>
</comment>
<dbReference type="GO" id="GO:0006888">
    <property type="term" value="P:endoplasmic reticulum to Golgi vesicle-mediated transport"/>
    <property type="evidence" value="ECO:0007669"/>
    <property type="project" value="TreeGrafter"/>
</dbReference>
<dbReference type="SUPFAM" id="SSF111126">
    <property type="entry name" value="Ligand-binding domain in the NO signalling and Golgi transport"/>
    <property type="match status" value="1"/>
</dbReference>
<dbReference type="EMBL" id="WJQU01000003">
    <property type="protein sequence ID" value="KAJ6639924.1"/>
    <property type="molecule type" value="Genomic_DNA"/>
</dbReference>
<evidence type="ECO:0000256" key="9">
    <source>
        <dbReference type="ARBA" id="ARBA00068379"/>
    </source>
</evidence>